<dbReference type="GO" id="GO:0006355">
    <property type="term" value="P:regulation of DNA-templated transcription"/>
    <property type="evidence" value="ECO:0007669"/>
    <property type="project" value="InterPro"/>
</dbReference>
<keyword evidence="6" id="KW-0804">Transcription</keyword>
<sequence>MKKILTAEDDREINRLICEYLSSQGYETLSALNGLDAVRMVREQEDISLLILDLMLPFQSGDMVLTKIREFTDIPVIVVSAKSDTRSKIDLIRMGADDYLTKPFDLDELLVRVEAVLRRYDAKSAQDEVKLLTCKNLTLDVTAGTVTVCGSVMSLTSKEFSILELMLQSPRKLWSKANLFESVWGESYISDDKTVKVHMSNIRQKLKKLDPDNEYIETVWGMGYRLIT</sequence>
<dbReference type="Gene3D" id="1.10.10.10">
    <property type="entry name" value="Winged helix-like DNA-binding domain superfamily/Winged helix DNA-binding domain"/>
    <property type="match status" value="1"/>
</dbReference>
<dbReference type="Pfam" id="PF00486">
    <property type="entry name" value="Trans_reg_C"/>
    <property type="match status" value="1"/>
</dbReference>
<dbReference type="InterPro" id="IPR039420">
    <property type="entry name" value="WalR-like"/>
</dbReference>
<dbReference type="SMART" id="SM00448">
    <property type="entry name" value="REC"/>
    <property type="match status" value="1"/>
</dbReference>
<feature type="modified residue" description="4-aspartylphosphate" evidence="8">
    <location>
        <position position="53"/>
    </location>
</feature>
<evidence type="ECO:0000313" key="13">
    <source>
        <dbReference type="Proteomes" id="UP000245720"/>
    </source>
</evidence>
<dbReference type="EMBL" id="QGDI01000003">
    <property type="protein sequence ID" value="PWJ14027.1"/>
    <property type="molecule type" value="Genomic_DNA"/>
</dbReference>
<keyword evidence="2 8" id="KW-0597">Phosphoprotein</keyword>
<dbReference type="AlphaFoldDB" id="A0A315Y1Y5"/>
<evidence type="ECO:0000256" key="1">
    <source>
        <dbReference type="ARBA" id="ARBA00018672"/>
    </source>
</evidence>
<dbReference type="PANTHER" id="PTHR48111">
    <property type="entry name" value="REGULATOR OF RPOS"/>
    <property type="match status" value="1"/>
</dbReference>
<feature type="domain" description="OmpR/PhoB-type" evidence="11">
    <location>
        <begin position="129"/>
        <end position="228"/>
    </location>
</feature>
<dbReference type="Pfam" id="PF00072">
    <property type="entry name" value="Response_reg"/>
    <property type="match status" value="1"/>
</dbReference>
<evidence type="ECO:0000256" key="2">
    <source>
        <dbReference type="ARBA" id="ARBA00022553"/>
    </source>
</evidence>
<dbReference type="InterPro" id="IPR001867">
    <property type="entry name" value="OmpR/PhoB-type_DNA-bd"/>
</dbReference>
<dbReference type="FunFam" id="1.10.10.10:FF:000018">
    <property type="entry name" value="DNA-binding response regulator ResD"/>
    <property type="match status" value="1"/>
</dbReference>
<dbReference type="SMART" id="SM00862">
    <property type="entry name" value="Trans_reg_C"/>
    <property type="match status" value="1"/>
</dbReference>
<comment type="caution">
    <text evidence="12">The sequence shown here is derived from an EMBL/GenBank/DDBJ whole genome shotgun (WGS) entry which is preliminary data.</text>
</comment>
<dbReference type="GO" id="GO:0000976">
    <property type="term" value="F:transcription cis-regulatory region binding"/>
    <property type="evidence" value="ECO:0007669"/>
    <property type="project" value="TreeGrafter"/>
</dbReference>
<dbReference type="Gene3D" id="3.40.50.2300">
    <property type="match status" value="1"/>
</dbReference>
<keyword evidence="3" id="KW-0902">Two-component regulatory system</keyword>
<evidence type="ECO:0000256" key="5">
    <source>
        <dbReference type="ARBA" id="ARBA00023125"/>
    </source>
</evidence>
<dbReference type="CDD" id="cd17574">
    <property type="entry name" value="REC_OmpR"/>
    <property type="match status" value="1"/>
</dbReference>
<dbReference type="PROSITE" id="PS51755">
    <property type="entry name" value="OMPR_PHOB"/>
    <property type="match status" value="1"/>
</dbReference>
<dbReference type="SUPFAM" id="SSF52172">
    <property type="entry name" value="CheY-like"/>
    <property type="match status" value="1"/>
</dbReference>
<organism evidence="12 13">
    <name type="scientific">Ruminococcus flavefaciens</name>
    <dbReference type="NCBI Taxonomy" id="1265"/>
    <lineage>
        <taxon>Bacteria</taxon>
        <taxon>Bacillati</taxon>
        <taxon>Bacillota</taxon>
        <taxon>Clostridia</taxon>
        <taxon>Eubacteriales</taxon>
        <taxon>Oscillospiraceae</taxon>
        <taxon>Ruminococcus</taxon>
    </lineage>
</organism>
<evidence type="ECO:0000259" key="10">
    <source>
        <dbReference type="PROSITE" id="PS50110"/>
    </source>
</evidence>
<evidence type="ECO:0000256" key="3">
    <source>
        <dbReference type="ARBA" id="ARBA00023012"/>
    </source>
</evidence>
<comment type="function">
    <text evidence="7">May play the central regulatory role in sporulation. It may be an element of the effector pathway responsible for the activation of sporulation genes in response to nutritional stress. Spo0A may act in concert with spo0H (a sigma factor) to control the expression of some genes that are critical to the sporulation process.</text>
</comment>
<keyword evidence="4" id="KW-0805">Transcription regulation</keyword>
<reference evidence="12 13" key="1">
    <citation type="submission" date="2018-05" db="EMBL/GenBank/DDBJ databases">
        <title>The Hungate 1000. A catalogue of reference genomes from the rumen microbiome.</title>
        <authorList>
            <person name="Kelly W."/>
        </authorList>
    </citation>
    <scope>NUCLEOTIDE SEQUENCE [LARGE SCALE GENOMIC DNA]</scope>
    <source>
        <strain evidence="12 13">SAb67</strain>
    </source>
</reference>
<proteinExistence type="predicted"/>
<evidence type="ECO:0000256" key="6">
    <source>
        <dbReference type="ARBA" id="ARBA00023163"/>
    </source>
</evidence>
<dbReference type="Proteomes" id="UP000245720">
    <property type="component" value="Unassembled WGS sequence"/>
</dbReference>
<dbReference type="GO" id="GO:0000156">
    <property type="term" value="F:phosphorelay response regulator activity"/>
    <property type="evidence" value="ECO:0007669"/>
    <property type="project" value="TreeGrafter"/>
</dbReference>
<evidence type="ECO:0000256" key="7">
    <source>
        <dbReference type="ARBA" id="ARBA00024867"/>
    </source>
</evidence>
<dbReference type="OrthoDB" id="1655504at2"/>
<dbReference type="InterPro" id="IPR036388">
    <property type="entry name" value="WH-like_DNA-bd_sf"/>
</dbReference>
<dbReference type="CDD" id="cd00383">
    <property type="entry name" value="trans_reg_C"/>
    <property type="match status" value="1"/>
</dbReference>
<protein>
    <recommendedName>
        <fullName evidence="1">Stage 0 sporulation protein A homolog</fullName>
    </recommendedName>
</protein>
<evidence type="ECO:0000259" key="11">
    <source>
        <dbReference type="PROSITE" id="PS51755"/>
    </source>
</evidence>
<dbReference type="RefSeq" id="WP_109725812.1">
    <property type="nucleotide sequence ID" value="NZ_QGDI01000003.1"/>
</dbReference>
<dbReference type="Gene3D" id="6.10.250.690">
    <property type="match status" value="1"/>
</dbReference>
<dbReference type="STRING" id="1265.SAMN02910280_2692"/>
<keyword evidence="5 9" id="KW-0238">DNA-binding</keyword>
<evidence type="ECO:0000256" key="8">
    <source>
        <dbReference type="PROSITE-ProRule" id="PRU00169"/>
    </source>
</evidence>
<evidence type="ECO:0000256" key="4">
    <source>
        <dbReference type="ARBA" id="ARBA00023015"/>
    </source>
</evidence>
<evidence type="ECO:0000313" key="12">
    <source>
        <dbReference type="EMBL" id="PWJ14027.1"/>
    </source>
</evidence>
<feature type="domain" description="Response regulatory" evidence="10">
    <location>
        <begin position="3"/>
        <end position="117"/>
    </location>
</feature>
<dbReference type="InterPro" id="IPR001789">
    <property type="entry name" value="Sig_transdc_resp-reg_receiver"/>
</dbReference>
<evidence type="ECO:0000256" key="9">
    <source>
        <dbReference type="PROSITE-ProRule" id="PRU01091"/>
    </source>
</evidence>
<dbReference type="PANTHER" id="PTHR48111:SF2">
    <property type="entry name" value="RESPONSE REGULATOR SAER"/>
    <property type="match status" value="1"/>
</dbReference>
<name>A0A315Y1Y5_RUMFL</name>
<dbReference type="PROSITE" id="PS50110">
    <property type="entry name" value="RESPONSE_REGULATORY"/>
    <property type="match status" value="1"/>
</dbReference>
<dbReference type="GO" id="GO:0005829">
    <property type="term" value="C:cytosol"/>
    <property type="evidence" value="ECO:0007669"/>
    <property type="project" value="TreeGrafter"/>
</dbReference>
<feature type="DNA-binding region" description="OmpR/PhoB-type" evidence="9">
    <location>
        <begin position="129"/>
        <end position="228"/>
    </location>
</feature>
<dbReference type="InterPro" id="IPR011006">
    <property type="entry name" value="CheY-like_superfamily"/>
</dbReference>
<accession>A0A315Y1Y5</accession>
<gene>
    <name evidence="12" type="ORF">IE37_00959</name>
</gene>
<dbReference type="GO" id="GO:0032993">
    <property type="term" value="C:protein-DNA complex"/>
    <property type="evidence" value="ECO:0007669"/>
    <property type="project" value="TreeGrafter"/>
</dbReference>